<feature type="domain" description="Bro-N" evidence="2">
    <location>
        <begin position="54"/>
        <end position="167"/>
    </location>
</feature>
<keyword evidence="1" id="KW-0472">Membrane</keyword>
<dbReference type="SMART" id="SM01040">
    <property type="entry name" value="Bro-N"/>
    <property type="match status" value="1"/>
</dbReference>
<evidence type="ECO:0000259" key="2">
    <source>
        <dbReference type="PROSITE" id="PS51750"/>
    </source>
</evidence>
<evidence type="ECO:0000313" key="3">
    <source>
        <dbReference type="EMBL" id="AFV50295.1"/>
    </source>
</evidence>
<sequence>MCESSRIKCINYACLFQSLSSSALRSVLIVYSALESASVISCCFWLVNFNYFKMSSVKFQFNNQELEVISVRDDNDQLWMLANPFASLLTYSRPNDAIRNHVTNRNWRNFDNLQKFTDTMFSSLHPSSRFINKSGLLELVIKSKMRYADEFRYWLVNELFPSLKIDALDDFAVWRNDPTNRQTLEEQLPRYDDQIEPGCVYVITNDLYEPLHLYKIGYTCNLNDRLSELNVASAYDFRPVFVVPTKKCRQLESILHSKYEGQRFRREFFTLNEDNFIGLIKLCSDFVTNCIE</sequence>
<proteinExistence type="predicted"/>
<dbReference type="Pfam" id="PF13455">
    <property type="entry name" value="MUG113"/>
    <property type="match status" value="1"/>
</dbReference>
<dbReference type="InterPro" id="IPR018306">
    <property type="entry name" value="Phage_T5_Orf172_DNA-bd"/>
</dbReference>
<dbReference type="Proteomes" id="UP000232493">
    <property type="component" value="Segment"/>
</dbReference>
<dbReference type="Pfam" id="PF02498">
    <property type="entry name" value="Bro-N"/>
    <property type="match status" value="1"/>
</dbReference>
<accession>K4NY04</accession>
<evidence type="ECO:0000256" key="1">
    <source>
        <dbReference type="SAM" id="Phobius"/>
    </source>
</evidence>
<dbReference type="SMART" id="SM00974">
    <property type="entry name" value="T5orf172"/>
    <property type="match status" value="1"/>
</dbReference>
<dbReference type="KEGG" id="vg:41900836"/>
<reference evidence="3 4" key="1">
    <citation type="journal article" date="2012" name="J. Virol.">
        <title>Genomic Sequence of Heliothis virescens Ascovirus 3g Isolated from Spodoptera exigua.</title>
        <authorList>
            <person name="Huang G.H."/>
            <person name="Wang Y.S."/>
            <person name="Wang X."/>
            <person name="Garretson T.A."/>
            <person name="Dai L.Y."/>
            <person name="Zhang C.X."/>
            <person name="Cheng X.W."/>
        </authorList>
    </citation>
    <scope>NUCLEOTIDE SEQUENCE [LARGE SCALE GENOMIC DNA]</scope>
    <source>
        <strain evidence="3">5a</strain>
    </source>
</reference>
<dbReference type="InterPro" id="IPR003497">
    <property type="entry name" value="BRO_N_domain"/>
</dbReference>
<protein>
    <submittedName>
        <fullName evidence="3">Bro4</fullName>
    </submittedName>
</protein>
<feature type="transmembrane region" description="Helical" evidence="1">
    <location>
        <begin position="28"/>
        <end position="52"/>
    </location>
</feature>
<evidence type="ECO:0000313" key="4">
    <source>
        <dbReference type="Proteomes" id="UP000232493"/>
    </source>
</evidence>
<dbReference type="EMBL" id="JX491653">
    <property type="protein sequence ID" value="AFV50295.1"/>
    <property type="molecule type" value="Genomic_DNA"/>
</dbReference>
<dbReference type="PROSITE" id="PS51750">
    <property type="entry name" value="BRO_N"/>
    <property type="match status" value="1"/>
</dbReference>
<keyword evidence="1" id="KW-0812">Transmembrane</keyword>
<name>K4NY04_9VIRU</name>
<dbReference type="RefSeq" id="YP_009702036.1">
    <property type="nucleotide sequence ID" value="NC_044939.1"/>
</dbReference>
<organism evidence="3 4">
    <name type="scientific">Heliothis virescens ascovirus 3g</name>
    <dbReference type="NCBI Taxonomy" id="1246651"/>
    <lineage>
        <taxon>Viruses</taxon>
        <taxon>Varidnaviria</taxon>
        <taxon>Bamfordvirae</taxon>
        <taxon>Nucleocytoviricota</taxon>
        <taxon>Megaviricetes</taxon>
        <taxon>Pimascovirales</taxon>
        <taxon>Pimascovirales incertae sedis</taxon>
        <taxon>Ascoviridae</taxon>
        <taxon>Ascovirus</taxon>
        <taxon>Ascovirus hvav3a</taxon>
    </lineage>
</organism>
<keyword evidence="1" id="KW-1133">Transmembrane helix</keyword>
<dbReference type="GeneID" id="41900836"/>